<dbReference type="SUPFAM" id="SSF52540">
    <property type="entry name" value="P-loop containing nucleoside triphosphate hydrolases"/>
    <property type="match status" value="2"/>
</dbReference>
<dbReference type="AlphaFoldDB" id="A0A2A9EYX9"/>
<evidence type="ECO:0000256" key="8">
    <source>
        <dbReference type="ARBA" id="ARBA00034808"/>
    </source>
</evidence>
<comment type="catalytic activity">
    <reaction evidence="7">
        <text>Couples ATP hydrolysis with the unwinding of duplex DNA by translocating in the 3'-5' direction.</text>
        <dbReference type="EC" id="5.6.2.4"/>
    </reaction>
</comment>
<sequence length="559" mass="61531">MPDGPLIVQSDKSILLEVDHPASGAARRAIAPFAELERAPEHVHTYRLTDLGLWNARAAGHDAEQVVNTLIEYSRYPVPHALLVDVAETMGRYGRLTLHAHPVHGLVLESTDRAVLAEVLKSKRTTGLVGERIDDTSVVVHASERGNLKQALVKLGWPAEDLAGYVDGEAHPIALSPVTHPVDPGEQAKEWAPRAYQQQAVDGFFHGGSGVVVLPCGAGKTIVGAGAMAQSSTTTLILVTNTVSARQWRDELVRRTTLTEDEIGEYSGARKEIRPVTIATYQVLTTKRKGVYSHLELLDARDWGLIVYDEVHLLPAPIFRMTADLQARRRLGLTATLVREDGREDEVFSLIGPKRFDAPWKDIEAQGYIAPADCVEVRLTLPEHERMTYATAEPEDKYRLAACAPGKNRVVERIVADHPDDQVLVIGQYIDQLEELAAHLDAPLITGATTVKERQRLFGAFRSGEISRLVVSKVANFSIDLPEASVAVQVSGSFGSRQEEAQRLGRVMRPKADGRTAHFYAVVARDTVDQDFAAHRQRFLAEQGYAYRIVDAEDLDAVQ</sequence>
<dbReference type="Pfam" id="PF04851">
    <property type="entry name" value="ResIII"/>
    <property type="match status" value="1"/>
</dbReference>
<dbReference type="SMART" id="SM00490">
    <property type="entry name" value="HELICc"/>
    <property type="match status" value="1"/>
</dbReference>
<evidence type="ECO:0000256" key="3">
    <source>
        <dbReference type="ARBA" id="ARBA00022801"/>
    </source>
</evidence>
<evidence type="ECO:0000259" key="10">
    <source>
        <dbReference type="PROSITE" id="PS51192"/>
    </source>
</evidence>
<comment type="caution">
    <text evidence="12">The sequence shown here is derived from an EMBL/GenBank/DDBJ whole genome shotgun (WGS) entry which is preliminary data.</text>
</comment>
<organism evidence="12 13">
    <name type="scientific">Isoptericola jiangsuensis</name>
    <dbReference type="NCBI Taxonomy" id="548579"/>
    <lineage>
        <taxon>Bacteria</taxon>
        <taxon>Bacillati</taxon>
        <taxon>Actinomycetota</taxon>
        <taxon>Actinomycetes</taxon>
        <taxon>Micrococcales</taxon>
        <taxon>Promicromonosporaceae</taxon>
        <taxon>Isoptericola</taxon>
    </lineage>
</organism>
<protein>
    <recommendedName>
        <fullName evidence="8">DNA 3'-5' helicase</fullName>
        <ecNumber evidence="8">5.6.2.4</ecNumber>
    </recommendedName>
</protein>
<keyword evidence="13" id="KW-1185">Reference proteome</keyword>
<dbReference type="NCBIfam" id="NF045503">
    <property type="entry name" value="repair_heli_XPB"/>
    <property type="match status" value="1"/>
</dbReference>
<gene>
    <name evidence="12" type="ORF">ATJ88_3069</name>
</gene>
<dbReference type="InterPro" id="IPR032438">
    <property type="entry name" value="ERCC3_RAD25_C"/>
</dbReference>
<dbReference type="RefSeq" id="WP_098464565.1">
    <property type="nucleotide sequence ID" value="NZ_PDJJ01000001.1"/>
</dbReference>
<dbReference type="SMART" id="SM00487">
    <property type="entry name" value="DEXDc"/>
    <property type="match status" value="1"/>
</dbReference>
<dbReference type="PANTHER" id="PTHR11274">
    <property type="entry name" value="RAD25/XP-B DNA REPAIR HELICASE"/>
    <property type="match status" value="1"/>
</dbReference>
<reference evidence="12 13" key="1">
    <citation type="submission" date="2017-10" db="EMBL/GenBank/DDBJ databases">
        <title>Sequencing the genomes of 1000 actinobacteria strains.</title>
        <authorList>
            <person name="Klenk H.-P."/>
        </authorList>
    </citation>
    <scope>NUCLEOTIDE SEQUENCE [LARGE SCALE GENOMIC DNA]</scope>
    <source>
        <strain evidence="12 13">DSM 21863</strain>
    </source>
</reference>
<dbReference type="GO" id="GO:0043138">
    <property type="term" value="F:3'-5' DNA helicase activity"/>
    <property type="evidence" value="ECO:0007669"/>
    <property type="project" value="UniProtKB-EC"/>
</dbReference>
<dbReference type="InterPro" id="IPR050615">
    <property type="entry name" value="ATP-dep_DNA_Helicase"/>
</dbReference>
<dbReference type="EMBL" id="PDJJ01000001">
    <property type="protein sequence ID" value="PFG44347.1"/>
    <property type="molecule type" value="Genomic_DNA"/>
</dbReference>
<dbReference type="Gene3D" id="3.40.50.300">
    <property type="entry name" value="P-loop containing nucleotide triphosphate hydrolases"/>
    <property type="match status" value="2"/>
</dbReference>
<evidence type="ECO:0000313" key="13">
    <source>
        <dbReference type="Proteomes" id="UP000224130"/>
    </source>
</evidence>
<dbReference type="InterPro" id="IPR014001">
    <property type="entry name" value="Helicase_ATP-bd"/>
</dbReference>
<dbReference type="InterPro" id="IPR027417">
    <property type="entry name" value="P-loop_NTPase"/>
</dbReference>
<evidence type="ECO:0000256" key="1">
    <source>
        <dbReference type="ARBA" id="ARBA00006637"/>
    </source>
</evidence>
<keyword evidence="2" id="KW-0547">Nucleotide-binding</keyword>
<dbReference type="Pfam" id="PF16203">
    <property type="entry name" value="ERCC3_RAD25_C"/>
    <property type="match status" value="1"/>
</dbReference>
<evidence type="ECO:0000256" key="7">
    <source>
        <dbReference type="ARBA" id="ARBA00034617"/>
    </source>
</evidence>
<evidence type="ECO:0000259" key="11">
    <source>
        <dbReference type="PROSITE" id="PS51194"/>
    </source>
</evidence>
<dbReference type="EC" id="5.6.2.4" evidence="8"/>
<keyword evidence="3" id="KW-0378">Hydrolase</keyword>
<dbReference type="Pfam" id="PF13625">
    <property type="entry name" value="Helicase_C_3"/>
    <property type="match status" value="1"/>
</dbReference>
<dbReference type="PANTHER" id="PTHR11274:SF0">
    <property type="entry name" value="GENERAL TRANSCRIPTION AND DNA REPAIR FACTOR IIH HELICASE SUBUNIT XPB"/>
    <property type="match status" value="1"/>
</dbReference>
<keyword evidence="4" id="KW-0347">Helicase</keyword>
<evidence type="ECO:0000256" key="2">
    <source>
        <dbReference type="ARBA" id="ARBA00022741"/>
    </source>
</evidence>
<keyword evidence="6" id="KW-0413">Isomerase</keyword>
<evidence type="ECO:0000256" key="4">
    <source>
        <dbReference type="ARBA" id="ARBA00022806"/>
    </source>
</evidence>
<dbReference type="GO" id="GO:0016787">
    <property type="term" value="F:hydrolase activity"/>
    <property type="evidence" value="ECO:0007669"/>
    <property type="project" value="UniProtKB-KW"/>
</dbReference>
<dbReference type="InterPro" id="IPR032830">
    <property type="entry name" value="XPB/Ssl2_N"/>
</dbReference>
<dbReference type="Proteomes" id="UP000224130">
    <property type="component" value="Unassembled WGS sequence"/>
</dbReference>
<feature type="domain" description="Helicase C-terminal" evidence="11">
    <location>
        <begin position="406"/>
        <end position="559"/>
    </location>
</feature>
<evidence type="ECO:0000256" key="5">
    <source>
        <dbReference type="ARBA" id="ARBA00022840"/>
    </source>
</evidence>
<dbReference type="PRINTS" id="PR00851">
    <property type="entry name" value="XRODRMPGMNTB"/>
</dbReference>
<dbReference type="InterPro" id="IPR001650">
    <property type="entry name" value="Helicase_C-like"/>
</dbReference>
<comment type="similarity">
    <text evidence="1">Belongs to the helicase family. RAD25/XPB subfamily.</text>
</comment>
<dbReference type="GO" id="GO:0005524">
    <property type="term" value="F:ATP binding"/>
    <property type="evidence" value="ECO:0007669"/>
    <property type="project" value="UniProtKB-KW"/>
</dbReference>
<dbReference type="InterPro" id="IPR006935">
    <property type="entry name" value="Helicase/UvrB_N"/>
</dbReference>
<evidence type="ECO:0000256" key="9">
    <source>
        <dbReference type="ARBA" id="ARBA00048988"/>
    </source>
</evidence>
<dbReference type="CDD" id="cd18789">
    <property type="entry name" value="SF2_C_XPB"/>
    <property type="match status" value="1"/>
</dbReference>
<comment type="catalytic activity">
    <reaction evidence="9">
        <text>ATP + H2O = ADP + phosphate + H(+)</text>
        <dbReference type="Rhea" id="RHEA:13065"/>
        <dbReference type="ChEBI" id="CHEBI:15377"/>
        <dbReference type="ChEBI" id="CHEBI:15378"/>
        <dbReference type="ChEBI" id="CHEBI:30616"/>
        <dbReference type="ChEBI" id="CHEBI:43474"/>
        <dbReference type="ChEBI" id="CHEBI:456216"/>
        <dbReference type="EC" id="5.6.2.4"/>
    </reaction>
</comment>
<name>A0A2A9EYX9_9MICO</name>
<accession>A0A2A9EYX9</accession>
<evidence type="ECO:0000313" key="12">
    <source>
        <dbReference type="EMBL" id="PFG44347.1"/>
    </source>
</evidence>
<dbReference type="PROSITE" id="PS51192">
    <property type="entry name" value="HELICASE_ATP_BIND_1"/>
    <property type="match status" value="1"/>
</dbReference>
<proteinExistence type="inferred from homology"/>
<keyword evidence="5" id="KW-0067">ATP-binding</keyword>
<feature type="domain" description="Helicase ATP-binding" evidence="10">
    <location>
        <begin position="201"/>
        <end position="355"/>
    </location>
</feature>
<dbReference type="GO" id="GO:0003677">
    <property type="term" value="F:DNA binding"/>
    <property type="evidence" value="ECO:0007669"/>
    <property type="project" value="InterPro"/>
</dbReference>
<dbReference type="PROSITE" id="PS51194">
    <property type="entry name" value="HELICASE_CTER"/>
    <property type="match status" value="1"/>
</dbReference>
<evidence type="ECO:0000256" key="6">
    <source>
        <dbReference type="ARBA" id="ARBA00023235"/>
    </source>
</evidence>
<dbReference type="OrthoDB" id="3713880at2"/>